<evidence type="ECO:0000313" key="1">
    <source>
        <dbReference type="EMBL" id="GAD58614.1"/>
    </source>
</evidence>
<name>A0A8E0KL70_9CAUL</name>
<comment type="caution">
    <text evidence="1">The sequence shown here is derived from an EMBL/GenBank/DDBJ whole genome shotgun (WGS) entry which is preliminary data.</text>
</comment>
<dbReference type="Proteomes" id="UP000016569">
    <property type="component" value="Unassembled WGS sequence"/>
</dbReference>
<gene>
    <name evidence="1" type="ORF">MBEBAB_0864</name>
</gene>
<reference evidence="2" key="1">
    <citation type="journal article" date="2013" name="Genome Announc.">
        <title>Draft Genome Sequence of the Dimorphic Prosthecate Bacterium Brevundimonas abyssalis TAR-001T.</title>
        <authorList>
            <person name="Tsubouchi T."/>
            <person name="Nishi S."/>
            <person name="Usui K."/>
            <person name="Shimane Y."/>
            <person name="Takaki Y."/>
            <person name="Maruyama T."/>
            <person name="Hatada Y."/>
        </authorList>
    </citation>
    <scope>NUCLEOTIDE SEQUENCE [LARGE SCALE GENOMIC DNA]</scope>
    <source>
        <strain evidence="2">TAR-001</strain>
    </source>
</reference>
<protein>
    <submittedName>
        <fullName evidence="1">Uncharacterized protein</fullName>
    </submittedName>
</protein>
<sequence length="57" mass="6497">MTIELVNPGRPRPDWGHVMSFGEERREFVNAYDVVTRLQLPLFSAVHRALHPQGPTA</sequence>
<keyword evidence="2" id="KW-1185">Reference proteome</keyword>
<dbReference type="EMBL" id="BATC01000009">
    <property type="protein sequence ID" value="GAD58614.1"/>
    <property type="molecule type" value="Genomic_DNA"/>
</dbReference>
<evidence type="ECO:0000313" key="2">
    <source>
        <dbReference type="Proteomes" id="UP000016569"/>
    </source>
</evidence>
<dbReference type="AlphaFoldDB" id="A0A8E0KL70"/>
<accession>A0A8E0KL70</accession>
<proteinExistence type="predicted"/>
<organism evidence="1 2">
    <name type="scientific">Brevundimonas abyssalis TAR-001</name>
    <dbReference type="NCBI Taxonomy" id="1391729"/>
    <lineage>
        <taxon>Bacteria</taxon>
        <taxon>Pseudomonadati</taxon>
        <taxon>Pseudomonadota</taxon>
        <taxon>Alphaproteobacteria</taxon>
        <taxon>Caulobacterales</taxon>
        <taxon>Caulobacteraceae</taxon>
        <taxon>Brevundimonas</taxon>
    </lineage>
</organism>